<dbReference type="EMBL" id="JBEHCU010005667">
    <property type="protein sequence ID" value="KAL1399065.1"/>
    <property type="molecule type" value="Genomic_DNA"/>
</dbReference>
<dbReference type="Proteomes" id="UP001562425">
    <property type="component" value="Unassembled WGS sequence"/>
</dbReference>
<reference evidence="2 3" key="1">
    <citation type="submission" date="2024-05" db="EMBL/GenBank/DDBJ databases">
        <title>Culex pipiens pipiens assembly and annotation.</title>
        <authorList>
            <person name="Alout H."/>
            <person name="Durand T."/>
        </authorList>
    </citation>
    <scope>NUCLEOTIDE SEQUENCE [LARGE SCALE GENOMIC DNA]</scope>
    <source>
        <strain evidence="2">HA-2024</strain>
        <tissue evidence="2">Whole body</tissue>
    </source>
</reference>
<feature type="compositionally biased region" description="Low complexity" evidence="1">
    <location>
        <begin position="32"/>
        <end position="46"/>
    </location>
</feature>
<comment type="caution">
    <text evidence="2">The sequence shown here is derived from an EMBL/GenBank/DDBJ whole genome shotgun (WGS) entry which is preliminary data.</text>
</comment>
<feature type="region of interest" description="Disordered" evidence="1">
    <location>
        <begin position="1"/>
        <end position="140"/>
    </location>
</feature>
<name>A0ABD1DIG2_CULPP</name>
<feature type="compositionally biased region" description="Gly residues" evidence="1">
    <location>
        <begin position="20"/>
        <end position="31"/>
    </location>
</feature>
<protein>
    <submittedName>
        <fullName evidence="2">Uncharacterized protein</fullName>
    </submittedName>
</protein>
<dbReference type="AlphaFoldDB" id="A0ABD1DIG2"/>
<gene>
    <name evidence="2" type="ORF">pipiens_008503</name>
</gene>
<proteinExistence type="predicted"/>
<evidence type="ECO:0000256" key="1">
    <source>
        <dbReference type="SAM" id="MobiDB-lite"/>
    </source>
</evidence>
<evidence type="ECO:0000313" key="3">
    <source>
        <dbReference type="Proteomes" id="UP001562425"/>
    </source>
</evidence>
<organism evidence="2 3">
    <name type="scientific">Culex pipiens pipiens</name>
    <name type="common">Northern house mosquito</name>
    <dbReference type="NCBI Taxonomy" id="38569"/>
    <lineage>
        <taxon>Eukaryota</taxon>
        <taxon>Metazoa</taxon>
        <taxon>Ecdysozoa</taxon>
        <taxon>Arthropoda</taxon>
        <taxon>Hexapoda</taxon>
        <taxon>Insecta</taxon>
        <taxon>Pterygota</taxon>
        <taxon>Neoptera</taxon>
        <taxon>Endopterygota</taxon>
        <taxon>Diptera</taxon>
        <taxon>Nematocera</taxon>
        <taxon>Culicoidea</taxon>
        <taxon>Culicidae</taxon>
        <taxon>Culicinae</taxon>
        <taxon>Culicini</taxon>
        <taxon>Culex</taxon>
        <taxon>Culex</taxon>
    </lineage>
</organism>
<keyword evidence="3" id="KW-1185">Reference proteome</keyword>
<accession>A0ABD1DIG2</accession>
<sequence length="140" mass="14396">MNKSQTLPRSMGGSRTTPTGGSGVTGTGYGVGPATAGAAGCTASGGMPKIVPKPAETPPTIWRQFSIPSGSPIRKASNGYGHSGGKNTPPGKDAARDGAPKQSIRPAAANHRERRRAQNQSHKWSRIATECISDDENGTD</sequence>
<evidence type="ECO:0000313" key="2">
    <source>
        <dbReference type="EMBL" id="KAL1399065.1"/>
    </source>
</evidence>